<feature type="coiled-coil region" evidence="1">
    <location>
        <begin position="123"/>
        <end position="153"/>
    </location>
</feature>
<evidence type="ECO:0000256" key="1">
    <source>
        <dbReference type="SAM" id="Coils"/>
    </source>
</evidence>
<dbReference type="AlphaFoldDB" id="A0A3B6PFC3"/>
<keyword evidence="4" id="KW-1185">Reference proteome</keyword>
<dbReference type="Gramene" id="TraesCAD_scaffold_066786_01G000100.1">
    <property type="protein sequence ID" value="TraesCAD_scaffold_066786_01G000100.1"/>
    <property type="gene ID" value="TraesCAD_scaffold_066786_01G000100"/>
</dbReference>
<dbReference type="Gramene" id="TraesJAG6B03G03444580.1">
    <property type="protein sequence ID" value="TraesJAG6B03G03444580.1.CDS1"/>
    <property type="gene ID" value="TraesJAG6B03G03444580"/>
</dbReference>
<keyword evidence="1" id="KW-0175">Coiled coil</keyword>
<dbReference type="Gramene" id="TraesLDM6B03G03458130.1">
    <property type="protein sequence ID" value="TraesLDM6B03G03458130.1.CDS1"/>
    <property type="gene ID" value="TraesLDM6B03G03458130"/>
</dbReference>
<dbReference type="Gramene" id="TraesPARA_EIv1.0_2018810.1">
    <property type="protein sequence ID" value="TraesPARA_EIv1.0_2018810.1.CDS1"/>
    <property type="gene ID" value="TraesPARA_EIv1.0_2018810"/>
</dbReference>
<protein>
    <submittedName>
        <fullName evidence="3">Uncharacterized protein</fullName>
    </submittedName>
</protein>
<dbReference type="PANTHER" id="PTHR46327">
    <property type="entry name" value="F16F4.11 PROTEIN-RELATED"/>
    <property type="match status" value="1"/>
</dbReference>
<feature type="compositionally biased region" description="Polar residues" evidence="2">
    <location>
        <begin position="27"/>
        <end position="39"/>
    </location>
</feature>
<reference evidence="3" key="1">
    <citation type="submission" date="2018-08" db="EMBL/GenBank/DDBJ databases">
        <authorList>
            <person name="Rossello M."/>
        </authorList>
    </citation>
    <scope>NUCLEOTIDE SEQUENCE [LARGE SCALE GENOMIC DNA]</scope>
    <source>
        <strain evidence="3">cv. Chinese Spring</strain>
    </source>
</reference>
<dbReference type="Gramene" id="TraesSTA6B03G03445140.1">
    <property type="protein sequence ID" value="TraesSTA6B03G03445140.1.CDS1"/>
    <property type="gene ID" value="TraesSTA6B03G03445140"/>
</dbReference>
<reference evidence="3" key="2">
    <citation type="submission" date="2018-10" db="UniProtKB">
        <authorList>
            <consortium name="EnsemblPlants"/>
        </authorList>
    </citation>
    <scope>IDENTIFICATION</scope>
</reference>
<name>A0A3B6PFC3_WHEAT</name>
<organism evidence="3">
    <name type="scientific">Triticum aestivum</name>
    <name type="common">Wheat</name>
    <dbReference type="NCBI Taxonomy" id="4565"/>
    <lineage>
        <taxon>Eukaryota</taxon>
        <taxon>Viridiplantae</taxon>
        <taxon>Streptophyta</taxon>
        <taxon>Embryophyta</taxon>
        <taxon>Tracheophyta</taxon>
        <taxon>Spermatophyta</taxon>
        <taxon>Magnoliopsida</taxon>
        <taxon>Liliopsida</taxon>
        <taxon>Poales</taxon>
        <taxon>Poaceae</taxon>
        <taxon>BOP clade</taxon>
        <taxon>Pooideae</taxon>
        <taxon>Triticodae</taxon>
        <taxon>Triticeae</taxon>
        <taxon>Triticinae</taxon>
        <taxon>Triticum</taxon>
    </lineage>
</organism>
<dbReference type="Gramene" id="TraesLAC6B03G03408150.1">
    <property type="protein sequence ID" value="TraesLAC6B03G03408150.1.CDS1"/>
    <property type="gene ID" value="TraesLAC6B03G03408150"/>
</dbReference>
<dbReference type="Gramene" id="TraesCS6B03G0234000.1">
    <property type="protein sequence ID" value="TraesCS6B03G0234000.1.CDS1"/>
    <property type="gene ID" value="TraesCS6B03G0234000"/>
</dbReference>
<evidence type="ECO:0000313" key="4">
    <source>
        <dbReference type="Proteomes" id="UP000019116"/>
    </source>
</evidence>
<dbReference type="Proteomes" id="UP000019116">
    <property type="component" value="Chromosome 6B"/>
</dbReference>
<proteinExistence type="predicted"/>
<dbReference type="Gramene" id="TraesARI6B03G03412080.1">
    <property type="protein sequence ID" value="TraesARI6B03G03412080.1.CDS1"/>
    <property type="gene ID" value="TraesARI6B03G03412080"/>
</dbReference>
<feature type="region of interest" description="Disordered" evidence="2">
    <location>
        <begin position="1"/>
        <end position="60"/>
    </location>
</feature>
<dbReference type="PANTHER" id="PTHR46327:SF18">
    <property type="entry name" value="NO APICAL MERISTEM-ASSOCIATED C-TERMINAL DOMAIN-CONTAINING PROTEIN"/>
    <property type="match status" value="1"/>
</dbReference>
<feature type="compositionally biased region" description="Basic and acidic residues" evidence="2">
    <location>
        <begin position="42"/>
        <end position="56"/>
    </location>
</feature>
<dbReference type="EnsemblPlants" id="TraesCS6B02G099100.1">
    <property type="protein sequence ID" value="TraesCS6B02G099100.1.cds1"/>
    <property type="gene ID" value="TraesCS6B02G099100"/>
</dbReference>
<dbReference type="Gramene" id="TraesNOR6B03G03487020.1">
    <property type="protein sequence ID" value="TraesNOR6B03G03487020.1.CDS1"/>
    <property type="gene ID" value="TraesNOR6B03G03487020"/>
</dbReference>
<dbReference type="Gramene" id="TraesROB_scaffold_043039_01G000100.1">
    <property type="protein sequence ID" value="TraesROB_scaffold_043039_01G000100.1"/>
    <property type="gene ID" value="TraesROB_scaffold_043039_01G000100"/>
</dbReference>
<dbReference type="Gramene" id="TraesRN6B0100227300.1">
    <property type="protein sequence ID" value="TraesRN6B0100227300.1"/>
    <property type="gene ID" value="TraesRN6B0100227300"/>
</dbReference>
<dbReference type="Gramene" id="TraesCLE_scaffold_022833_01G000100.1">
    <property type="protein sequence ID" value="TraesCLE_scaffold_022833_01G000100.1"/>
    <property type="gene ID" value="TraesCLE_scaffold_022833_01G000100"/>
</dbReference>
<dbReference type="Gramene" id="TraesSYM6B03G03395040.1">
    <property type="protein sequence ID" value="TraesSYM6B03G03395040.1.CDS1"/>
    <property type="gene ID" value="TraesSYM6B03G03395040"/>
</dbReference>
<accession>A0A3B6PFC3</accession>
<dbReference type="OrthoDB" id="719061at2759"/>
<dbReference type="SMR" id="A0A3B6PFC3"/>
<dbReference type="Gramene" id="TraesJUL6B03G03480730.1">
    <property type="protein sequence ID" value="TraesJUL6B03G03480730.1.CDS1"/>
    <property type="gene ID" value="TraesJUL6B03G03480730"/>
</dbReference>
<dbReference type="Gramene" id="TraesCS6B02G099100.1">
    <property type="protein sequence ID" value="TraesCS6B02G099100.1.cds1"/>
    <property type="gene ID" value="TraesCS6B02G099100"/>
</dbReference>
<sequence length="171" mass="19290">MAPVSAVGIKRSAPCDYDEQPGVQCKGVSSHQAHQSTFKGKQVADPEDHGGDEANERKRRRRLAIDINEVPHNKDEDLNNPLHVGAPAAGGRCSQLPPWLLSLVKKKQAHDNEILELADQRLHSATKDLVEEMESKKTQMENEKMRLENYRLLLQVKLNELELKISRSTRI</sequence>
<evidence type="ECO:0000313" key="3">
    <source>
        <dbReference type="EnsemblPlants" id="TraesCS6B02G099100.1.cds1"/>
    </source>
</evidence>
<evidence type="ECO:0000256" key="2">
    <source>
        <dbReference type="SAM" id="MobiDB-lite"/>
    </source>
</evidence>